<evidence type="ECO:0000313" key="8">
    <source>
        <dbReference type="Proteomes" id="UP001375743"/>
    </source>
</evidence>
<evidence type="ECO:0000259" key="6">
    <source>
        <dbReference type="PROSITE" id="PS51471"/>
    </source>
</evidence>
<keyword evidence="5" id="KW-0408">Iron</keyword>
<gene>
    <name evidence="7" type="ORF">U1T56_22030</name>
</gene>
<keyword evidence="8" id="KW-1185">Reference proteome</keyword>
<feature type="domain" description="Fe2OG dioxygenase" evidence="6">
    <location>
        <begin position="114"/>
        <end position="215"/>
    </location>
</feature>
<name>A0ABU8XX91_9PROT</name>
<comment type="cofactor">
    <cofactor evidence="1">
        <name>Fe(2+)</name>
        <dbReference type="ChEBI" id="CHEBI:29033"/>
    </cofactor>
</comment>
<accession>A0ABU8XX91</accession>
<dbReference type="InterPro" id="IPR005123">
    <property type="entry name" value="Oxoglu/Fe-dep_dioxygenase_dom"/>
</dbReference>
<sequence>MSHLNDPQQHSLVSGKPLPAGFRHLPGRLDATAQEGLLAEVLASVGAAGWFQPTMPRSGRPLSVRMCNLGSLGWVSDKEGYRYQPHHPDTGCPWPPLPASLLELWQAVAGYPHPPEACLVNLYRTGARMGLHQDRDEADLSAPVVSVSLGDDALFRIGGTNRRDPGRTIVLRSGDVVVLGGASRLCFHGIDRILPGTSALVPGGGRINLTLRRVSVPPAASPFSPQPGTRPGG</sequence>
<dbReference type="GO" id="GO:0051213">
    <property type="term" value="F:dioxygenase activity"/>
    <property type="evidence" value="ECO:0007669"/>
    <property type="project" value="UniProtKB-KW"/>
</dbReference>
<dbReference type="EMBL" id="JBBLZC010000036">
    <property type="protein sequence ID" value="MEK0085843.1"/>
    <property type="molecule type" value="Genomic_DNA"/>
</dbReference>
<evidence type="ECO:0000256" key="3">
    <source>
        <dbReference type="ARBA" id="ARBA00022964"/>
    </source>
</evidence>
<keyword evidence="4" id="KW-0560">Oxidoreductase</keyword>
<proteinExistence type="predicted"/>
<dbReference type="RefSeq" id="WP_418161693.1">
    <property type="nucleotide sequence ID" value="NZ_JBBLZC010000036.1"/>
</dbReference>
<protein>
    <submittedName>
        <fullName evidence="7">Alpha-ketoglutarate-dependent dioxygenase AlkB</fullName>
    </submittedName>
</protein>
<dbReference type="Proteomes" id="UP001375743">
    <property type="component" value="Unassembled WGS sequence"/>
</dbReference>
<dbReference type="InterPro" id="IPR027450">
    <property type="entry name" value="AlkB-like"/>
</dbReference>
<reference evidence="7 8" key="1">
    <citation type="submission" date="2024-01" db="EMBL/GenBank/DDBJ databases">
        <title>Multi-omics insights into the function and evolution of sodium benzoate biodegradation pathways in Benzoatithermus flavus gen. nov., sp. nov. from hot spring.</title>
        <authorList>
            <person name="Hu C.-J."/>
            <person name="Li W.-J."/>
        </authorList>
    </citation>
    <scope>NUCLEOTIDE SEQUENCE [LARGE SCALE GENOMIC DNA]</scope>
    <source>
        <strain evidence="7 8">SYSU G07066</strain>
    </source>
</reference>
<dbReference type="PANTHER" id="PTHR16557">
    <property type="entry name" value="ALKYLATED DNA REPAIR PROTEIN ALKB-RELATED"/>
    <property type="match status" value="1"/>
</dbReference>
<comment type="caution">
    <text evidence="7">The sequence shown here is derived from an EMBL/GenBank/DDBJ whole genome shotgun (WGS) entry which is preliminary data.</text>
</comment>
<evidence type="ECO:0000256" key="1">
    <source>
        <dbReference type="ARBA" id="ARBA00001954"/>
    </source>
</evidence>
<dbReference type="PROSITE" id="PS51471">
    <property type="entry name" value="FE2OG_OXY"/>
    <property type="match status" value="1"/>
</dbReference>
<dbReference type="InterPro" id="IPR004574">
    <property type="entry name" value="Alkb"/>
</dbReference>
<dbReference type="PANTHER" id="PTHR16557:SF2">
    <property type="entry name" value="NUCLEIC ACID DIOXYGENASE ALKBH1"/>
    <property type="match status" value="1"/>
</dbReference>
<evidence type="ECO:0000256" key="2">
    <source>
        <dbReference type="ARBA" id="ARBA00022723"/>
    </source>
</evidence>
<evidence type="ECO:0000313" key="7">
    <source>
        <dbReference type="EMBL" id="MEK0085843.1"/>
    </source>
</evidence>
<evidence type="ECO:0000256" key="5">
    <source>
        <dbReference type="ARBA" id="ARBA00023004"/>
    </source>
</evidence>
<organism evidence="7 8">
    <name type="scientific">Benzoatithermus flavus</name>
    <dbReference type="NCBI Taxonomy" id="3108223"/>
    <lineage>
        <taxon>Bacteria</taxon>
        <taxon>Pseudomonadati</taxon>
        <taxon>Pseudomonadota</taxon>
        <taxon>Alphaproteobacteria</taxon>
        <taxon>Geminicoccales</taxon>
        <taxon>Geminicoccaceae</taxon>
        <taxon>Benzoatithermus</taxon>
    </lineage>
</organism>
<dbReference type="SUPFAM" id="SSF51197">
    <property type="entry name" value="Clavaminate synthase-like"/>
    <property type="match status" value="1"/>
</dbReference>
<dbReference type="Gene3D" id="2.60.120.590">
    <property type="entry name" value="Alpha-ketoglutarate-dependent dioxygenase AlkB-like"/>
    <property type="match status" value="1"/>
</dbReference>
<keyword evidence="2" id="KW-0479">Metal-binding</keyword>
<dbReference type="InterPro" id="IPR037151">
    <property type="entry name" value="AlkB-like_sf"/>
</dbReference>
<keyword evidence="3 7" id="KW-0223">Dioxygenase</keyword>
<evidence type="ECO:0000256" key="4">
    <source>
        <dbReference type="ARBA" id="ARBA00023002"/>
    </source>
</evidence>
<dbReference type="Pfam" id="PF13532">
    <property type="entry name" value="2OG-FeII_Oxy_2"/>
    <property type="match status" value="1"/>
</dbReference>